<accession>A0A0R3QCB3</accession>
<organism evidence="1">
    <name type="scientific">Brugia timori</name>
    <dbReference type="NCBI Taxonomy" id="42155"/>
    <lineage>
        <taxon>Eukaryota</taxon>
        <taxon>Metazoa</taxon>
        <taxon>Ecdysozoa</taxon>
        <taxon>Nematoda</taxon>
        <taxon>Chromadorea</taxon>
        <taxon>Rhabditida</taxon>
        <taxon>Spirurina</taxon>
        <taxon>Spiruromorpha</taxon>
        <taxon>Filarioidea</taxon>
        <taxon>Onchocercidae</taxon>
        <taxon>Brugia</taxon>
    </lineage>
</organism>
<protein>
    <submittedName>
        <fullName evidence="1">7TM_GPCR_Srx domain-containing protein</fullName>
    </submittedName>
</protein>
<sequence length="81" mass="9549">LTSIIGCFTGIFTFIFNRNFSNFQNANTVFIDNSGIMDDVAIYIPSYHWCWCTTNNTFELMALSNYCCCIFQCFDKFWYLK</sequence>
<dbReference type="AlphaFoldDB" id="A0A0R3QCB3"/>
<reference evidence="1" key="1">
    <citation type="submission" date="2017-02" db="UniProtKB">
        <authorList>
            <consortium name="WormBaseParasite"/>
        </authorList>
    </citation>
    <scope>IDENTIFICATION</scope>
</reference>
<proteinExistence type="predicted"/>
<evidence type="ECO:0000313" key="1">
    <source>
        <dbReference type="WBParaSite" id="BTMF_0000399301-mRNA-1"/>
    </source>
</evidence>
<dbReference type="WBParaSite" id="BTMF_0000399301-mRNA-1">
    <property type="protein sequence ID" value="BTMF_0000399301-mRNA-1"/>
    <property type="gene ID" value="BTMF_0000399301"/>
</dbReference>
<name>A0A0R3QCB3_9BILA</name>